<organism evidence="1">
    <name type="scientific">Pyricularia oryzae (strain Y34)</name>
    <name type="common">Rice blast fungus</name>
    <name type="synonym">Magnaporthe oryzae</name>
    <dbReference type="NCBI Taxonomy" id="1143189"/>
    <lineage>
        <taxon>Eukaryota</taxon>
        <taxon>Fungi</taxon>
        <taxon>Dikarya</taxon>
        <taxon>Ascomycota</taxon>
        <taxon>Pezizomycotina</taxon>
        <taxon>Sordariomycetes</taxon>
        <taxon>Sordariomycetidae</taxon>
        <taxon>Magnaporthales</taxon>
        <taxon>Pyriculariaceae</taxon>
        <taxon>Pyricularia</taxon>
    </lineage>
</organism>
<protein>
    <submittedName>
        <fullName evidence="1">Uncharacterized protein</fullName>
    </submittedName>
</protein>
<proteinExistence type="predicted"/>
<evidence type="ECO:0000313" key="1">
    <source>
        <dbReference type="EMBL" id="ELQ41049.1"/>
    </source>
</evidence>
<dbReference type="Proteomes" id="UP000011086">
    <property type="component" value="Unassembled WGS sequence"/>
</dbReference>
<reference evidence="1" key="1">
    <citation type="journal article" date="2012" name="PLoS Genet.">
        <title>Comparative analysis of the genomes of two field isolates of the rice blast fungus Magnaporthe oryzae.</title>
        <authorList>
            <person name="Xue M."/>
            <person name="Yang J."/>
            <person name="Li Z."/>
            <person name="Hu S."/>
            <person name="Yao N."/>
            <person name="Dean R.A."/>
            <person name="Zhao W."/>
            <person name="Shen M."/>
            <person name="Zhang H."/>
            <person name="Li C."/>
            <person name="Liu L."/>
            <person name="Cao L."/>
            <person name="Xu X."/>
            <person name="Xing Y."/>
            <person name="Hsiang T."/>
            <person name="Zhang Z."/>
            <person name="Xu J.R."/>
            <person name="Peng Y.L."/>
        </authorList>
    </citation>
    <scope>NUCLEOTIDE SEQUENCE</scope>
    <source>
        <strain evidence="1">Y34</strain>
    </source>
</reference>
<sequence>MVPVVLAKTTTEFGYAQKAGDIPDRTAVVCVCCAKGEIS</sequence>
<dbReference type="AlphaFoldDB" id="A0AA97P329"/>
<dbReference type="EMBL" id="JH793384">
    <property type="protein sequence ID" value="ELQ41049.1"/>
    <property type="molecule type" value="Genomic_DNA"/>
</dbReference>
<name>A0AA97P329_PYRO3</name>
<gene>
    <name evidence="1" type="ORF">OOU_Y34scaffold00306g3</name>
</gene>
<accession>A0AA97P329</accession>